<accession>A0A7C3IKD9</accession>
<organism evidence="4">
    <name type="scientific">Gracilinema caldarium</name>
    <dbReference type="NCBI Taxonomy" id="215591"/>
    <lineage>
        <taxon>Bacteria</taxon>
        <taxon>Pseudomonadati</taxon>
        <taxon>Spirochaetota</taxon>
        <taxon>Spirochaetia</taxon>
        <taxon>Spirochaetales</taxon>
        <taxon>Breznakiellaceae</taxon>
        <taxon>Gracilinema</taxon>
    </lineage>
</organism>
<sequence>MYLSDAPNGASFRVIRVLIGKEVGKRLADMGFTEGAEGAVVRGGLFRGPLQVRIRGYDVLIRRSEAAGIEVEPVGDWTAVEDANRLWGPFGRFGRHGKGRFGGPGAGGMGRFGKAGVGGMGRWRAFAGPDELQNQNQMQKPNQEPQHEAAMQENPS</sequence>
<dbReference type="InterPro" id="IPR052713">
    <property type="entry name" value="FeoA"/>
</dbReference>
<protein>
    <submittedName>
        <fullName evidence="4">Ferrous iron transport protein A</fullName>
    </submittedName>
</protein>
<dbReference type="PANTHER" id="PTHR42954:SF2">
    <property type="entry name" value="FE(2+) TRANSPORT PROTEIN A"/>
    <property type="match status" value="1"/>
</dbReference>
<keyword evidence="1" id="KW-0408">Iron</keyword>
<gene>
    <name evidence="4" type="ORF">ENS59_12000</name>
</gene>
<name>A0A7C3IKD9_9SPIR</name>
<dbReference type="EMBL" id="DSVL01000369">
    <property type="protein sequence ID" value="HFH30207.1"/>
    <property type="molecule type" value="Genomic_DNA"/>
</dbReference>
<evidence type="ECO:0000313" key="4">
    <source>
        <dbReference type="EMBL" id="HFH30207.1"/>
    </source>
</evidence>
<feature type="domain" description="Ferrous iron transporter FeoA-like" evidence="3">
    <location>
        <begin position="1"/>
        <end position="73"/>
    </location>
</feature>
<comment type="caution">
    <text evidence="4">The sequence shown here is derived from an EMBL/GenBank/DDBJ whole genome shotgun (WGS) entry which is preliminary data.</text>
</comment>
<dbReference type="SUPFAM" id="SSF50037">
    <property type="entry name" value="C-terminal domain of transcriptional repressors"/>
    <property type="match status" value="1"/>
</dbReference>
<dbReference type="AlphaFoldDB" id="A0A7C3IKD9"/>
<evidence type="ECO:0000256" key="2">
    <source>
        <dbReference type="SAM" id="MobiDB-lite"/>
    </source>
</evidence>
<dbReference type="SMART" id="SM00899">
    <property type="entry name" value="FeoA"/>
    <property type="match status" value="1"/>
</dbReference>
<proteinExistence type="predicted"/>
<feature type="region of interest" description="Disordered" evidence="2">
    <location>
        <begin position="126"/>
        <end position="156"/>
    </location>
</feature>
<dbReference type="GO" id="GO:0046914">
    <property type="term" value="F:transition metal ion binding"/>
    <property type="evidence" value="ECO:0007669"/>
    <property type="project" value="InterPro"/>
</dbReference>
<dbReference type="Gene3D" id="2.30.30.90">
    <property type="match status" value="1"/>
</dbReference>
<dbReference type="InterPro" id="IPR007167">
    <property type="entry name" value="Fe-transptr_FeoA-like"/>
</dbReference>
<evidence type="ECO:0000256" key="1">
    <source>
        <dbReference type="ARBA" id="ARBA00023004"/>
    </source>
</evidence>
<dbReference type="InterPro" id="IPR008988">
    <property type="entry name" value="Transcriptional_repressor_C"/>
</dbReference>
<dbReference type="InterPro" id="IPR038157">
    <property type="entry name" value="FeoA_core_dom"/>
</dbReference>
<dbReference type="PANTHER" id="PTHR42954">
    <property type="entry name" value="FE(2+) TRANSPORT PROTEIN A"/>
    <property type="match status" value="1"/>
</dbReference>
<evidence type="ECO:0000259" key="3">
    <source>
        <dbReference type="SMART" id="SM00899"/>
    </source>
</evidence>
<dbReference type="Pfam" id="PF04023">
    <property type="entry name" value="FeoA"/>
    <property type="match status" value="1"/>
</dbReference>
<feature type="compositionally biased region" description="Polar residues" evidence="2">
    <location>
        <begin position="132"/>
        <end position="144"/>
    </location>
</feature>
<reference evidence="4" key="1">
    <citation type="journal article" date="2020" name="mSystems">
        <title>Genome- and Community-Level Interaction Insights into Carbon Utilization and Element Cycling Functions of Hydrothermarchaeota in Hydrothermal Sediment.</title>
        <authorList>
            <person name="Zhou Z."/>
            <person name="Liu Y."/>
            <person name="Xu W."/>
            <person name="Pan J."/>
            <person name="Luo Z.H."/>
            <person name="Li M."/>
        </authorList>
    </citation>
    <scope>NUCLEOTIDE SEQUENCE [LARGE SCALE GENOMIC DNA]</scope>
    <source>
        <strain evidence="4">SpSt-503</strain>
    </source>
</reference>